<evidence type="ECO:0000313" key="1">
    <source>
        <dbReference type="EMBL" id="KAL0154702.1"/>
    </source>
</evidence>
<organism evidence="1 2">
    <name type="scientific">Cirrhinus mrigala</name>
    <name type="common">Mrigala</name>
    <dbReference type="NCBI Taxonomy" id="683832"/>
    <lineage>
        <taxon>Eukaryota</taxon>
        <taxon>Metazoa</taxon>
        <taxon>Chordata</taxon>
        <taxon>Craniata</taxon>
        <taxon>Vertebrata</taxon>
        <taxon>Euteleostomi</taxon>
        <taxon>Actinopterygii</taxon>
        <taxon>Neopterygii</taxon>
        <taxon>Teleostei</taxon>
        <taxon>Ostariophysi</taxon>
        <taxon>Cypriniformes</taxon>
        <taxon>Cyprinidae</taxon>
        <taxon>Labeoninae</taxon>
        <taxon>Labeonini</taxon>
        <taxon>Cirrhinus</taxon>
    </lineage>
</organism>
<feature type="non-terminal residue" evidence="1">
    <location>
        <position position="1"/>
    </location>
</feature>
<accession>A0ABD0MZN0</accession>
<gene>
    <name evidence="1" type="ORF">M9458_048965</name>
</gene>
<dbReference type="Proteomes" id="UP001529510">
    <property type="component" value="Unassembled WGS sequence"/>
</dbReference>
<dbReference type="PANTHER" id="PTHR46071">
    <property type="entry name" value="ANKYRIN REPEAT AND BTB/POZ DOMAIN-CONTAINING"/>
    <property type="match status" value="1"/>
</dbReference>
<dbReference type="PANTHER" id="PTHR46071:SF3">
    <property type="entry name" value="ANKYRIN REPEAT AND BTB_POZ DOMAIN-CONTAINING PROTEIN 2"/>
    <property type="match status" value="1"/>
</dbReference>
<keyword evidence="2" id="KW-1185">Reference proteome</keyword>
<dbReference type="InterPro" id="IPR052089">
    <property type="entry name" value="Ankyrin-BTB/POZ_domain"/>
</dbReference>
<sequence>PFLLLPPLMEWMRMAIVHAEHRRSLLVDSDDVRQTARLLLPGLDCEPRLLK</sequence>
<dbReference type="AlphaFoldDB" id="A0ABD0MZN0"/>
<protein>
    <submittedName>
        <fullName evidence="1">Uncharacterized protein</fullName>
    </submittedName>
</protein>
<proteinExistence type="predicted"/>
<evidence type="ECO:0000313" key="2">
    <source>
        <dbReference type="Proteomes" id="UP001529510"/>
    </source>
</evidence>
<reference evidence="1 2" key="1">
    <citation type="submission" date="2024-05" db="EMBL/GenBank/DDBJ databases">
        <title>Genome sequencing and assembly of Indian major carp, Cirrhinus mrigala (Hamilton, 1822).</title>
        <authorList>
            <person name="Mohindra V."/>
            <person name="Chowdhury L.M."/>
            <person name="Lal K."/>
            <person name="Jena J.K."/>
        </authorList>
    </citation>
    <scope>NUCLEOTIDE SEQUENCE [LARGE SCALE GENOMIC DNA]</scope>
    <source>
        <strain evidence="1">CM1030</strain>
        <tissue evidence="1">Blood</tissue>
    </source>
</reference>
<name>A0ABD0MZN0_CIRMR</name>
<dbReference type="EMBL" id="JAMKFB020000025">
    <property type="protein sequence ID" value="KAL0154702.1"/>
    <property type="molecule type" value="Genomic_DNA"/>
</dbReference>
<comment type="caution">
    <text evidence="1">The sequence shown here is derived from an EMBL/GenBank/DDBJ whole genome shotgun (WGS) entry which is preliminary data.</text>
</comment>